<comment type="caution">
    <text evidence="10">The sequence shown here is derived from an EMBL/GenBank/DDBJ whole genome shotgun (WGS) entry which is preliminary data.</text>
</comment>
<comment type="cofactor">
    <cofactor evidence="1">
        <name>Zn(2+)</name>
        <dbReference type="ChEBI" id="CHEBI:29105"/>
    </cofactor>
</comment>
<reference evidence="10" key="1">
    <citation type="submission" date="2021-01" db="EMBL/GenBank/DDBJ databases">
        <authorList>
            <person name="Kaushik A."/>
        </authorList>
    </citation>
    <scope>NUCLEOTIDE SEQUENCE</scope>
    <source>
        <strain evidence="10">AG2-2IIIB</strain>
    </source>
</reference>
<dbReference type="Gene3D" id="2.60.40.2970">
    <property type="match status" value="1"/>
</dbReference>
<evidence type="ECO:0000256" key="7">
    <source>
        <dbReference type="ARBA" id="ARBA00023049"/>
    </source>
</evidence>
<dbReference type="PANTHER" id="PTHR37016:SF3">
    <property type="entry name" value="NEUTRAL PROTEASE 2-RELATED"/>
    <property type="match status" value="1"/>
</dbReference>
<sequence>MRNGFTATLASLVVLRAAAGPALSVTLHPSSDSPAVTSVLTNTGSEPLKLLKDPRTVLSDAKTESFTITSANGSPDFTGIRVKYSPDYAIKKNDPASFMVLEPGQSREIVHNLAGTYNFARTGAGEYKITALDTFSYVDNSGKVAFLKATAGSSAFKLTKSLVPVRTSRTRSRIFRYRQIGPTFDNCDSEQQANIDEAIPAAELYIDGALASLDSGSSGSERYISWFGEYDSSRSGAVRGHFDKIWGKSTNTNYNCQCESVPEGTFAYVYPDQPGQVYLCDAFWNAPLTGTDSKAGTLVHEQTHFIENGGTQDYAYGQEKCRELAGTDPGTAIQNADSHEYFAENNPFQL</sequence>
<evidence type="ECO:0000259" key="9">
    <source>
        <dbReference type="SMART" id="SM01351"/>
    </source>
</evidence>
<dbReference type="PANTHER" id="PTHR37016">
    <property type="match status" value="1"/>
</dbReference>
<evidence type="ECO:0000256" key="6">
    <source>
        <dbReference type="ARBA" id="ARBA00022833"/>
    </source>
</evidence>
<protein>
    <recommendedName>
        <fullName evidence="9">Lysine-specific metallo-endopeptidase domain-containing protein</fullName>
    </recommendedName>
</protein>
<keyword evidence="4" id="KW-0479">Metal-binding</keyword>
<proteinExistence type="inferred from homology"/>
<dbReference type="InterPro" id="IPR050414">
    <property type="entry name" value="Fungal_M35_metalloproteases"/>
</dbReference>
<keyword evidence="6" id="KW-0862">Zinc</keyword>
<keyword evidence="7" id="KW-0482">Metalloprotease</keyword>
<evidence type="ECO:0000256" key="5">
    <source>
        <dbReference type="ARBA" id="ARBA00022801"/>
    </source>
</evidence>
<feature type="chain" id="PRO_5034833696" description="Lysine-specific metallo-endopeptidase domain-containing protein" evidence="8">
    <location>
        <begin position="25"/>
        <end position="350"/>
    </location>
</feature>
<dbReference type="Pfam" id="PF14521">
    <property type="entry name" value="Aspzincin_M35"/>
    <property type="match status" value="1"/>
</dbReference>
<dbReference type="EMBL" id="CAJMWT010002754">
    <property type="protein sequence ID" value="CAE6453668.1"/>
    <property type="molecule type" value="Genomic_DNA"/>
</dbReference>
<dbReference type="Proteomes" id="UP000663843">
    <property type="component" value="Unassembled WGS sequence"/>
</dbReference>
<comment type="similarity">
    <text evidence="2">Belongs to the peptidase M35 family.</text>
</comment>
<dbReference type="Gene3D" id="3.40.390.10">
    <property type="entry name" value="Collagenase (Catalytic Domain)"/>
    <property type="match status" value="1"/>
</dbReference>
<keyword evidence="5" id="KW-0378">Hydrolase</keyword>
<feature type="signal peptide" evidence="8">
    <location>
        <begin position="1"/>
        <end position="24"/>
    </location>
</feature>
<evidence type="ECO:0000256" key="2">
    <source>
        <dbReference type="ARBA" id="ARBA00010279"/>
    </source>
</evidence>
<keyword evidence="8" id="KW-0732">Signal</keyword>
<dbReference type="GO" id="GO:0046872">
    <property type="term" value="F:metal ion binding"/>
    <property type="evidence" value="ECO:0007669"/>
    <property type="project" value="UniProtKB-KW"/>
</dbReference>
<evidence type="ECO:0000256" key="3">
    <source>
        <dbReference type="ARBA" id="ARBA00022670"/>
    </source>
</evidence>
<evidence type="ECO:0000313" key="11">
    <source>
        <dbReference type="Proteomes" id="UP000663843"/>
    </source>
</evidence>
<dbReference type="SMART" id="SM01351">
    <property type="entry name" value="Aspzincin_M35"/>
    <property type="match status" value="1"/>
</dbReference>
<evidence type="ECO:0000313" key="10">
    <source>
        <dbReference type="EMBL" id="CAE6453668.1"/>
    </source>
</evidence>
<dbReference type="AlphaFoldDB" id="A0A8H3GJS8"/>
<accession>A0A8H3GJS8</accession>
<evidence type="ECO:0000256" key="1">
    <source>
        <dbReference type="ARBA" id="ARBA00001947"/>
    </source>
</evidence>
<dbReference type="InterPro" id="IPR024079">
    <property type="entry name" value="MetalloPept_cat_dom_sf"/>
</dbReference>
<dbReference type="GO" id="GO:0004222">
    <property type="term" value="F:metalloendopeptidase activity"/>
    <property type="evidence" value="ECO:0007669"/>
    <property type="project" value="InterPro"/>
</dbReference>
<organism evidence="10 11">
    <name type="scientific">Rhizoctonia solani</name>
    <dbReference type="NCBI Taxonomy" id="456999"/>
    <lineage>
        <taxon>Eukaryota</taxon>
        <taxon>Fungi</taxon>
        <taxon>Dikarya</taxon>
        <taxon>Basidiomycota</taxon>
        <taxon>Agaricomycotina</taxon>
        <taxon>Agaricomycetes</taxon>
        <taxon>Cantharellales</taxon>
        <taxon>Ceratobasidiaceae</taxon>
        <taxon>Rhizoctonia</taxon>
    </lineage>
</organism>
<dbReference type="GO" id="GO:0006508">
    <property type="term" value="P:proteolysis"/>
    <property type="evidence" value="ECO:0007669"/>
    <property type="project" value="UniProtKB-KW"/>
</dbReference>
<evidence type="ECO:0000256" key="8">
    <source>
        <dbReference type="SAM" id="SignalP"/>
    </source>
</evidence>
<dbReference type="SUPFAM" id="SSF55486">
    <property type="entry name" value="Metalloproteases ('zincins'), catalytic domain"/>
    <property type="match status" value="1"/>
</dbReference>
<keyword evidence="3" id="KW-0645">Protease</keyword>
<dbReference type="InterPro" id="IPR029463">
    <property type="entry name" value="Lys_MEP"/>
</dbReference>
<name>A0A8H3GJS8_9AGAM</name>
<feature type="domain" description="Lysine-specific metallo-endopeptidase" evidence="9">
    <location>
        <begin position="211"/>
        <end position="344"/>
    </location>
</feature>
<gene>
    <name evidence="10" type="ORF">RDB_LOCUS89019</name>
</gene>
<evidence type="ECO:0000256" key="4">
    <source>
        <dbReference type="ARBA" id="ARBA00022723"/>
    </source>
</evidence>